<dbReference type="EMBL" id="KN817568">
    <property type="protein sequence ID" value="KJA20367.1"/>
    <property type="molecule type" value="Genomic_DNA"/>
</dbReference>
<evidence type="ECO:0000313" key="2">
    <source>
        <dbReference type="EMBL" id="KJA20367.1"/>
    </source>
</evidence>
<organism evidence="2 3">
    <name type="scientific">Hypholoma sublateritium (strain FD-334 SS-4)</name>
    <dbReference type="NCBI Taxonomy" id="945553"/>
    <lineage>
        <taxon>Eukaryota</taxon>
        <taxon>Fungi</taxon>
        <taxon>Dikarya</taxon>
        <taxon>Basidiomycota</taxon>
        <taxon>Agaricomycotina</taxon>
        <taxon>Agaricomycetes</taxon>
        <taxon>Agaricomycetidae</taxon>
        <taxon>Agaricales</taxon>
        <taxon>Agaricineae</taxon>
        <taxon>Strophariaceae</taxon>
        <taxon>Hypholoma</taxon>
    </lineage>
</organism>
<keyword evidence="1" id="KW-0732">Signal</keyword>
<keyword evidence="3" id="KW-1185">Reference proteome</keyword>
<reference evidence="3" key="1">
    <citation type="submission" date="2014-04" db="EMBL/GenBank/DDBJ databases">
        <title>Evolutionary Origins and Diversification of the Mycorrhizal Mutualists.</title>
        <authorList>
            <consortium name="DOE Joint Genome Institute"/>
            <consortium name="Mycorrhizal Genomics Consortium"/>
            <person name="Kohler A."/>
            <person name="Kuo A."/>
            <person name="Nagy L.G."/>
            <person name="Floudas D."/>
            <person name="Copeland A."/>
            <person name="Barry K.W."/>
            <person name="Cichocki N."/>
            <person name="Veneault-Fourrey C."/>
            <person name="LaButti K."/>
            <person name="Lindquist E.A."/>
            <person name="Lipzen A."/>
            <person name="Lundell T."/>
            <person name="Morin E."/>
            <person name="Murat C."/>
            <person name="Riley R."/>
            <person name="Ohm R."/>
            <person name="Sun H."/>
            <person name="Tunlid A."/>
            <person name="Henrissat B."/>
            <person name="Grigoriev I.V."/>
            <person name="Hibbett D.S."/>
            <person name="Martin F."/>
        </authorList>
    </citation>
    <scope>NUCLEOTIDE SEQUENCE [LARGE SCALE GENOMIC DNA]</scope>
    <source>
        <strain evidence="3">FD-334 SS-4</strain>
    </source>
</reference>
<feature type="signal peptide" evidence="1">
    <location>
        <begin position="1"/>
        <end position="21"/>
    </location>
</feature>
<dbReference type="Proteomes" id="UP000054270">
    <property type="component" value="Unassembled WGS sequence"/>
</dbReference>
<evidence type="ECO:0008006" key="4">
    <source>
        <dbReference type="Google" id="ProtNLM"/>
    </source>
</evidence>
<dbReference type="AlphaFoldDB" id="A0A0D2L110"/>
<proteinExistence type="predicted"/>
<protein>
    <recommendedName>
        <fullName evidence="4">Secreted protein</fullName>
    </recommendedName>
</protein>
<feature type="chain" id="PRO_5002263391" description="Secreted protein" evidence="1">
    <location>
        <begin position="22"/>
        <end position="180"/>
    </location>
</feature>
<evidence type="ECO:0000256" key="1">
    <source>
        <dbReference type="SAM" id="SignalP"/>
    </source>
</evidence>
<sequence>MRPSPSTKPMLIAALATLSFARPHSFLHATSSILRKASSLATPHLPMLVLCPSLCRFAPSTARPSWDATTAAARPLTASLCQVGPSPNHLCPFFMAPAPTRHMPHHSTHSPRLPRSLNAKAWPISSTVGVIAVVSLFSRPSRKCFPRSPERRRAFQLRKLCIASRDLRRASSERPSRLRH</sequence>
<name>A0A0D2L110_HYPSF</name>
<evidence type="ECO:0000313" key="3">
    <source>
        <dbReference type="Proteomes" id="UP000054270"/>
    </source>
</evidence>
<gene>
    <name evidence="2" type="ORF">HYPSUDRAFT_817742</name>
</gene>
<accession>A0A0D2L110</accession>